<sequence length="336" mass="37373">MAHFQNMQLLIQLTYLSLILISSLSYAATDDNDERAEQENTHSTESLQQTAGIKTQRLQATSQQSELTAQGLVSNLEPLLMLRQQYLSAQAQQDSAQARYQEANINLSRTKNLHQQDIVSSRRLQEQQAQWQNDKANLAASSYQQQTIMAASRLQWGDKLTNWFTQNNNQQAEQFLNHSAQLLQITLPANTHLPDGLQAIAVDAHGRREQAITATLISAAPQVDPITQGERYFFKSEGQKLAYGAHIQAWIPLGTEKNSGVIIPETAVVWHLGQAFVFIKAEDGTFKRRPLPALNQSETGYFAASGFTPAEEIVTTGAQTLLSQELKALIPSEDND</sequence>
<evidence type="ECO:0000313" key="4">
    <source>
        <dbReference type="EMBL" id="OAI18246.1"/>
    </source>
</evidence>
<dbReference type="AlphaFoldDB" id="A0A177NJE3"/>
<dbReference type="Gene3D" id="2.40.420.20">
    <property type="match status" value="1"/>
</dbReference>
<feature type="chain" id="PRO_5008069208" description="Multidrug transporter" evidence="3">
    <location>
        <begin position="28"/>
        <end position="336"/>
    </location>
</feature>
<dbReference type="GO" id="GO:0060003">
    <property type="term" value="P:copper ion export"/>
    <property type="evidence" value="ECO:0007669"/>
    <property type="project" value="TreeGrafter"/>
</dbReference>
<dbReference type="Proteomes" id="UP000078476">
    <property type="component" value="Unassembled WGS sequence"/>
</dbReference>
<keyword evidence="1" id="KW-0813">Transport</keyword>
<protein>
    <recommendedName>
        <fullName evidence="6">Multidrug transporter</fullName>
    </recommendedName>
</protein>
<feature type="signal peptide" evidence="3">
    <location>
        <begin position="1"/>
        <end position="27"/>
    </location>
</feature>
<name>A0A177NJE3_9GAMM</name>
<dbReference type="SUPFAM" id="SSF111369">
    <property type="entry name" value="HlyD-like secretion proteins"/>
    <property type="match status" value="1"/>
</dbReference>
<dbReference type="InterPro" id="IPR051909">
    <property type="entry name" value="MFP_Cation_Efflux"/>
</dbReference>
<dbReference type="EMBL" id="LUUI01000081">
    <property type="protein sequence ID" value="OAI18246.1"/>
    <property type="molecule type" value="Genomic_DNA"/>
</dbReference>
<evidence type="ECO:0000256" key="2">
    <source>
        <dbReference type="SAM" id="MobiDB-lite"/>
    </source>
</evidence>
<organism evidence="4 5">
    <name type="scientific">Methylomonas lenta</name>
    <dbReference type="NCBI Taxonomy" id="980561"/>
    <lineage>
        <taxon>Bacteria</taxon>
        <taxon>Pseudomonadati</taxon>
        <taxon>Pseudomonadota</taxon>
        <taxon>Gammaproteobacteria</taxon>
        <taxon>Methylococcales</taxon>
        <taxon>Methylococcaceae</taxon>
        <taxon>Methylomonas</taxon>
    </lineage>
</organism>
<evidence type="ECO:0000313" key="5">
    <source>
        <dbReference type="Proteomes" id="UP000078476"/>
    </source>
</evidence>
<dbReference type="GO" id="GO:0030313">
    <property type="term" value="C:cell envelope"/>
    <property type="evidence" value="ECO:0007669"/>
    <property type="project" value="TreeGrafter"/>
</dbReference>
<comment type="caution">
    <text evidence="4">The sequence shown here is derived from an EMBL/GenBank/DDBJ whole genome shotgun (WGS) entry which is preliminary data.</text>
</comment>
<feature type="compositionally biased region" description="Polar residues" evidence="2">
    <location>
        <begin position="43"/>
        <end position="55"/>
    </location>
</feature>
<evidence type="ECO:0000256" key="3">
    <source>
        <dbReference type="SAM" id="SignalP"/>
    </source>
</evidence>
<reference evidence="4 5" key="1">
    <citation type="submission" date="2016-03" db="EMBL/GenBank/DDBJ databases">
        <authorList>
            <person name="Ploux O."/>
        </authorList>
    </citation>
    <scope>NUCLEOTIDE SEQUENCE [LARGE SCALE GENOMIC DNA]</scope>
    <source>
        <strain evidence="4 5">R-45370</strain>
    </source>
</reference>
<keyword evidence="3" id="KW-0732">Signal</keyword>
<feature type="region of interest" description="Disordered" evidence="2">
    <location>
        <begin position="32"/>
        <end position="55"/>
    </location>
</feature>
<gene>
    <name evidence="4" type="ORF">A1359_05135</name>
</gene>
<dbReference type="PANTHER" id="PTHR30097:SF4">
    <property type="entry name" value="SLR6042 PROTEIN"/>
    <property type="match status" value="1"/>
</dbReference>
<dbReference type="GO" id="GO:0015679">
    <property type="term" value="P:plasma membrane copper ion transport"/>
    <property type="evidence" value="ECO:0007669"/>
    <property type="project" value="TreeGrafter"/>
</dbReference>
<evidence type="ECO:0008006" key="6">
    <source>
        <dbReference type="Google" id="ProtNLM"/>
    </source>
</evidence>
<dbReference type="PANTHER" id="PTHR30097">
    <property type="entry name" value="CATION EFFLUX SYSTEM PROTEIN CUSB"/>
    <property type="match status" value="1"/>
</dbReference>
<keyword evidence="5" id="KW-1185">Reference proteome</keyword>
<accession>A0A177NJE3</accession>
<proteinExistence type="predicted"/>
<evidence type="ECO:0000256" key="1">
    <source>
        <dbReference type="ARBA" id="ARBA00022448"/>
    </source>
</evidence>
<dbReference type="STRING" id="980561.A1359_05135"/>